<keyword evidence="1" id="KW-1133">Transmembrane helix</keyword>
<protein>
    <recommendedName>
        <fullName evidence="3">TRAP C4-dicarboxylate transport system permease DctM subunit domain-containing protein</fullName>
    </recommendedName>
</protein>
<feature type="transmembrane region" description="Helical" evidence="1">
    <location>
        <begin position="152"/>
        <end position="171"/>
    </location>
</feature>
<keyword evidence="1" id="KW-0472">Membrane</keyword>
<dbReference type="AlphaFoldDB" id="A0A645GH94"/>
<proteinExistence type="predicted"/>
<evidence type="ECO:0000313" key="2">
    <source>
        <dbReference type="EMBL" id="MPN25352.1"/>
    </source>
</evidence>
<organism evidence="2">
    <name type="scientific">bioreactor metagenome</name>
    <dbReference type="NCBI Taxonomy" id="1076179"/>
    <lineage>
        <taxon>unclassified sequences</taxon>
        <taxon>metagenomes</taxon>
        <taxon>ecological metagenomes</taxon>
    </lineage>
</organism>
<accession>A0A645GH94</accession>
<gene>
    <name evidence="2" type="ORF">SDC9_172761</name>
</gene>
<reference evidence="2" key="1">
    <citation type="submission" date="2019-08" db="EMBL/GenBank/DDBJ databases">
        <authorList>
            <person name="Kucharzyk K."/>
            <person name="Murdoch R.W."/>
            <person name="Higgins S."/>
            <person name="Loffler F."/>
        </authorList>
    </citation>
    <scope>NUCLEOTIDE SEQUENCE</scope>
</reference>
<evidence type="ECO:0008006" key="3">
    <source>
        <dbReference type="Google" id="ProtNLM"/>
    </source>
</evidence>
<evidence type="ECO:0000256" key="1">
    <source>
        <dbReference type="SAM" id="Phobius"/>
    </source>
</evidence>
<name>A0A645GH94_9ZZZZ</name>
<sequence length="172" mass="17919">MIVVTIVSCFYSSVRKNLGDTMKTGILNVKNSIFVQGSAGLMLGAFYAAGQIEAVKNFALGLNQHLLKLGGAVALNLIGMLTGSQSTAQNSIFAFFGPALIEAGVDPINAAIVGSHIAASGQGMPPADLTCFVVTGLVGGILSKKVDPVKTMILNLPMCIYLFVVGCIFMYI</sequence>
<comment type="caution">
    <text evidence="2">The sequence shown here is derived from an EMBL/GenBank/DDBJ whole genome shotgun (WGS) entry which is preliminary data.</text>
</comment>
<keyword evidence="1" id="KW-0812">Transmembrane</keyword>
<dbReference type="EMBL" id="VSSQ01074504">
    <property type="protein sequence ID" value="MPN25352.1"/>
    <property type="molecule type" value="Genomic_DNA"/>
</dbReference>